<feature type="region of interest" description="Disordered" evidence="1">
    <location>
        <begin position="324"/>
        <end position="412"/>
    </location>
</feature>
<dbReference type="VEuPathDB" id="FungiDB:MGL_3674"/>
<feature type="region of interest" description="Disordered" evidence="1">
    <location>
        <begin position="1"/>
        <end position="114"/>
    </location>
</feature>
<dbReference type="GeneID" id="5853513"/>
<feature type="compositionally biased region" description="Polar residues" evidence="1">
    <location>
        <begin position="379"/>
        <end position="392"/>
    </location>
</feature>
<dbReference type="Proteomes" id="UP000008837">
    <property type="component" value="Unassembled WGS sequence"/>
</dbReference>
<feature type="region of interest" description="Disordered" evidence="1">
    <location>
        <begin position="467"/>
        <end position="497"/>
    </location>
</feature>
<dbReference type="OrthoDB" id="3363309at2759"/>
<sequence length="497" mass="54559">MADLLRESIEAKQPKKGLPAAEHMSYTPSSRIGATFSFVPPPSNPSHFDAQSKMKEPALTTHHDQHTSPNTSPNPNKRICIQRPHPNASCASSTPSTTHADFPSETGSTYSRTTLQSTEVCMEARGGYSRPMSPFQHSFSPKQSMDDSVPTPTMHEPVHQISPPLTARTPKRAICQHEDNENYATSAYESDENDDCANNASQDALELLIDAVYEPEYPNANSNETPVDEQINTSPLSAQRSASSTPPTPTLVRLGQEKCSDTFTPAASTVHPTVSTQESEGIRASYPTQPRSPAAASSEMSVRQRHSACVGSLSASRETEWFTPDLPVGTDLEQQYHESVSDADKRRPYVDRNDGRQMHRQRLSKMSMGKMARRMRSFLESSPATTRESLPNRSDKDPKSSKHNKPQLDPDYYGVADANMLRQALYSSTKMPTSTVPVIATLPKPKDENEPPCSAVRVRSLRTTRKLNVTNGANPAAAATNTSPEKLSAIRSGRLLR</sequence>
<feature type="compositionally biased region" description="Basic and acidic residues" evidence="1">
    <location>
        <begin position="50"/>
        <end position="66"/>
    </location>
</feature>
<dbReference type="InParanoid" id="A8QAB5"/>
<feature type="region of interest" description="Disordered" evidence="1">
    <location>
        <begin position="217"/>
        <end position="302"/>
    </location>
</feature>
<feature type="compositionally biased region" description="Polar residues" evidence="1">
    <location>
        <begin position="261"/>
        <end position="279"/>
    </location>
</feature>
<comment type="caution">
    <text evidence="2">The sequence shown here is derived from an EMBL/GenBank/DDBJ whole genome shotgun (WGS) entry which is preliminary data.</text>
</comment>
<dbReference type="EMBL" id="AAYY01000014">
    <property type="protein sequence ID" value="EDP41993.1"/>
    <property type="molecule type" value="Genomic_DNA"/>
</dbReference>
<keyword evidence="3" id="KW-1185">Reference proteome</keyword>
<evidence type="ECO:0000313" key="2">
    <source>
        <dbReference type="EMBL" id="EDP41993.1"/>
    </source>
</evidence>
<evidence type="ECO:0000313" key="3">
    <source>
        <dbReference type="Proteomes" id="UP000008837"/>
    </source>
</evidence>
<protein>
    <submittedName>
        <fullName evidence="2">Uncharacterized protein</fullName>
    </submittedName>
</protein>
<feature type="compositionally biased region" description="Low complexity" evidence="1">
    <location>
        <begin position="470"/>
        <end position="482"/>
    </location>
</feature>
<name>A8QAB5_MALGO</name>
<dbReference type="KEGG" id="mgl:MGL_3674"/>
<gene>
    <name evidence="2" type="ORF">MGL_3674</name>
</gene>
<accession>A8QAB5</accession>
<dbReference type="AlphaFoldDB" id="A8QAB5"/>
<dbReference type="RefSeq" id="XP_001729207.1">
    <property type="nucleotide sequence ID" value="XM_001729155.1"/>
</dbReference>
<feature type="region of interest" description="Disordered" evidence="1">
    <location>
        <begin position="136"/>
        <end position="164"/>
    </location>
</feature>
<feature type="compositionally biased region" description="Basic and acidic residues" evidence="1">
    <location>
        <begin position="1"/>
        <end position="13"/>
    </location>
</feature>
<feature type="compositionally biased region" description="Basic and acidic residues" evidence="1">
    <location>
        <begin position="334"/>
        <end position="357"/>
    </location>
</feature>
<evidence type="ECO:0000256" key="1">
    <source>
        <dbReference type="SAM" id="MobiDB-lite"/>
    </source>
</evidence>
<feature type="compositionally biased region" description="Polar residues" evidence="1">
    <location>
        <begin position="219"/>
        <end position="245"/>
    </location>
</feature>
<reference evidence="2 3" key="1">
    <citation type="journal article" date="2007" name="Proc. Natl. Acad. Sci. U.S.A.">
        <title>Dandruff-associated Malassezia genomes reveal convergent and divergent virulence traits shared with plant and human fungal pathogens.</title>
        <authorList>
            <person name="Xu J."/>
            <person name="Saunders C.W."/>
            <person name="Hu P."/>
            <person name="Grant R.A."/>
            <person name="Boekhout T."/>
            <person name="Kuramae E.E."/>
            <person name="Kronstad J.W."/>
            <person name="Deangelis Y.M."/>
            <person name="Reeder N.L."/>
            <person name="Johnstone K.R."/>
            <person name="Leland M."/>
            <person name="Fieno A.M."/>
            <person name="Begley W.M."/>
            <person name="Sun Y."/>
            <person name="Lacey M.P."/>
            <person name="Chaudhary T."/>
            <person name="Keough T."/>
            <person name="Chu L."/>
            <person name="Sears R."/>
            <person name="Yuan B."/>
            <person name="Dawson T.L.Jr."/>
        </authorList>
    </citation>
    <scope>NUCLEOTIDE SEQUENCE [LARGE SCALE GENOMIC DNA]</scope>
    <source>
        <strain evidence="3">ATCC MYA-4612 / CBS 7966</strain>
    </source>
</reference>
<organism evidence="2 3">
    <name type="scientific">Malassezia globosa (strain ATCC MYA-4612 / CBS 7966)</name>
    <name type="common">Dandruff-associated fungus</name>
    <dbReference type="NCBI Taxonomy" id="425265"/>
    <lineage>
        <taxon>Eukaryota</taxon>
        <taxon>Fungi</taxon>
        <taxon>Dikarya</taxon>
        <taxon>Basidiomycota</taxon>
        <taxon>Ustilaginomycotina</taxon>
        <taxon>Malasseziomycetes</taxon>
        <taxon>Malasseziales</taxon>
        <taxon>Malasseziaceae</taxon>
        <taxon>Malassezia</taxon>
    </lineage>
</organism>
<feature type="compositionally biased region" description="Polar residues" evidence="1">
    <location>
        <begin position="89"/>
        <end position="114"/>
    </location>
</feature>
<proteinExistence type="predicted"/>